<keyword evidence="2" id="KW-1185">Reference proteome</keyword>
<dbReference type="EMBL" id="QNRX01000003">
    <property type="protein sequence ID" value="RBP68380.1"/>
    <property type="molecule type" value="Genomic_DNA"/>
</dbReference>
<dbReference type="Proteomes" id="UP000253490">
    <property type="component" value="Unassembled WGS sequence"/>
</dbReference>
<dbReference type="Gene3D" id="3.20.20.210">
    <property type="match status" value="1"/>
</dbReference>
<dbReference type="AlphaFoldDB" id="A0A366ICD5"/>
<dbReference type="SUPFAM" id="SSF51726">
    <property type="entry name" value="UROD/MetE-like"/>
    <property type="match status" value="1"/>
</dbReference>
<comment type="caution">
    <text evidence="1">The sequence shown here is derived from an EMBL/GenBank/DDBJ whole genome shotgun (WGS) entry which is preliminary data.</text>
</comment>
<gene>
    <name evidence="1" type="ORF">DES36_103142</name>
</gene>
<sequence length="456" mass="52395">MSDIKKIQQERNQNFKNIYESKIPNRVPVNITLPFETIAELAGLNLLEAQWNPELIEPAVQYVSERMYTDVVPGGTSLRFPSYYQTLQSKSFVMGTSGVFQHPDVSGMKPEDFDYLISNPLECIYEIVIPRLYTGLDLNNPIEMMKKFTKAFKGYQQDKAITGAIESRIAEKYGYCSIVPTGSSGFTEAPYDFLADTLRGFRGIAVDIRRRPKQLQAAIEALYPIVLKKGMPKTISDYGHVFMPLHMPTFMREVDFANHWWPSFKRLLEEYAAMGIHCKIFCEDNWDRYLDYLNDLPTNTVLLFEYGTPKRIKEKVGKKHIISGLYPVTYFKNHTKEECVDLAKELIDTLAPGGKYIFDFDKRPLSGAEVDLEKFNAVTKAVHEYGVYTSNIGEVVGDVFYKKDYTIDPKNRTLDSKYYLTKEQMLKENPSLTETGADRMASVEDEIFDFLNFLLM</sequence>
<accession>A0A366ICD5</accession>
<evidence type="ECO:0000313" key="2">
    <source>
        <dbReference type="Proteomes" id="UP000253490"/>
    </source>
</evidence>
<evidence type="ECO:0000313" key="1">
    <source>
        <dbReference type="EMBL" id="RBP68380.1"/>
    </source>
</evidence>
<name>A0A366ICD5_9FIRM</name>
<dbReference type="OrthoDB" id="1949511at2"/>
<protein>
    <submittedName>
        <fullName evidence="1">Uroporphyrinogen decarboxylase</fullName>
    </submittedName>
</protein>
<dbReference type="RefSeq" id="WP_113919808.1">
    <property type="nucleotide sequence ID" value="NZ_QNRX01000003.1"/>
</dbReference>
<reference evidence="1 2" key="1">
    <citation type="submission" date="2018-06" db="EMBL/GenBank/DDBJ databases">
        <title>Genomic Encyclopedia of Type Strains, Phase IV (KMG-IV): sequencing the most valuable type-strain genomes for metagenomic binning, comparative biology and taxonomic classification.</title>
        <authorList>
            <person name="Goeker M."/>
        </authorList>
    </citation>
    <scope>NUCLEOTIDE SEQUENCE [LARGE SCALE GENOMIC DNA]</scope>
    <source>
        <strain evidence="1 2">DSM 22112</strain>
    </source>
</reference>
<proteinExistence type="predicted"/>
<dbReference type="InterPro" id="IPR038071">
    <property type="entry name" value="UROD/MetE-like_sf"/>
</dbReference>
<organism evidence="1 2">
    <name type="scientific">Alkalibaculum bacchi</name>
    <dbReference type="NCBI Taxonomy" id="645887"/>
    <lineage>
        <taxon>Bacteria</taxon>
        <taxon>Bacillati</taxon>
        <taxon>Bacillota</taxon>
        <taxon>Clostridia</taxon>
        <taxon>Eubacteriales</taxon>
        <taxon>Eubacteriaceae</taxon>
        <taxon>Alkalibaculum</taxon>
    </lineage>
</organism>